<dbReference type="Proteomes" id="UP001142810">
    <property type="component" value="Unassembled WGS sequence"/>
</dbReference>
<evidence type="ECO:0000259" key="2">
    <source>
        <dbReference type="PROSITE" id="PS50110"/>
    </source>
</evidence>
<dbReference type="CDD" id="cd01948">
    <property type="entry name" value="EAL"/>
    <property type="match status" value="1"/>
</dbReference>
<name>A0ABT3P7M8_9ALTE</name>
<dbReference type="Gene3D" id="3.40.50.2300">
    <property type="match status" value="1"/>
</dbReference>
<protein>
    <submittedName>
        <fullName evidence="5">EAL domain-containing protein</fullName>
    </submittedName>
</protein>
<dbReference type="RefSeq" id="WP_265617502.1">
    <property type="nucleotide sequence ID" value="NZ_JAPFRD010000010.1"/>
</dbReference>
<dbReference type="InterPro" id="IPR001633">
    <property type="entry name" value="EAL_dom"/>
</dbReference>
<dbReference type="InterPro" id="IPR000160">
    <property type="entry name" value="GGDEF_dom"/>
</dbReference>
<dbReference type="NCBIfam" id="TIGR00254">
    <property type="entry name" value="GGDEF"/>
    <property type="match status" value="1"/>
</dbReference>
<dbReference type="InterPro" id="IPR052155">
    <property type="entry name" value="Biofilm_reg_signaling"/>
</dbReference>
<organism evidence="5 6">
    <name type="scientific">Alteromonas aquimaris</name>
    <dbReference type="NCBI Taxonomy" id="2998417"/>
    <lineage>
        <taxon>Bacteria</taxon>
        <taxon>Pseudomonadati</taxon>
        <taxon>Pseudomonadota</taxon>
        <taxon>Gammaproteobacteria</taxon>
        <taxon>Alteromonadales</taxon>
        <taxon>Alteromonadaceae</taxon>
        <taxon>Alteromonas/Salinimonas group</taxon>
        <taxon>Alteromonas</taxon>
    </lineage>
</organism>
<sequence>MTLIEKCRVLIVEDTTIAATYLAREMTQLGAEVVGLARSEEQAVEKTKAEMPELILMDIHLADGSDGIAAAEKISSQFAIPIIFTTAYSDDNTVNRALKASPYGYIVKPFDTKTIKVTCETALHRFALEQKVINSEKRFKVAAEAAQFGVVELDGKGKTFSFDGAKSLQNRLGAGTQIAREDFLALFPESERKEIVHTLEKRASLRKTIVLEEQGAGRKYLDIVFSEVDFHNDDVIIGAVIDVTDKQRQIKQLRLSNIILDQLVEGVALLDEKFSIIECNRALSTLLRLDLNSLHHCDIFQFGLDASELKKALNTLQIVRRKSILLTADGVEFPAFVTISEIAPRHEQICYVATFSDITDLNKAERKLESLAFTDQLTGAGNRNYLKLILNEASYAQAIQALVFLDLDGFKLVNDTYGHNVGDELLSQCATRIRSVIRNEDTFIRHGGDEFVILVQEEGDLTQLGNRLLEVFSDVFDVSDTELRISASIGIAQMDESVEPENLLKHADIAMYEAKRKGKNQVVFFSGEQNDAIEYRLYVEQGLFNAIENKDLHARFQPIVDTENRVVALEALCRWHSQDIGDIHPESFIPIAEETGMINAVGLKMLKEVCIACVTLREAGLGQIKFHVNVSILQLNSKLMVSQFLEYLEDFDVKPEALVLEVTESAMHDVGTRKVLRELAKSGFSIALDDFGAGYASVSELGESYTSIIKLDKSLAPGEDKSSQKNIIAESIIQLCQRLNKAILLEGIETQKQADFARQAGCHYMQGFYFSEPLTLTDAISFIQQE</sequence>
<feature type="domain" description="EAL" evidence="3">
    <location>
        <begin position="536"/>
        <end position="786"/>
    </location>
</feature>
<feature type="modified residue" description="4-aspartylphosphate" evidence="1">
    <location>
        <position position="58"/>
    </location>
</feature>
<keyword evidence="6" id="KW-1185">Reference proteome</keyword>
<dbReference type="Pfam" id="PF00072">
    <property type="entry name" value="Response_reg"/>
    <property type="match status" value="1"/>
</dbReference>
<dbReference type="PROSITE" id="PS50887">
    <property type="entry name" value="GGDEF"/>
    <property type="match status" value="1"/>
</dbReference>
<dbReference type="InterPro" id="IPR029787">
    <property type="entry name" value="Nucleotide_cyclase"/>
</dbReference>
<dbReference type="PROSITE" id="PS50110">
    <property type="entry name" value="RESPONSE_REGULATORY"/>
    <property type="match status" value="1"/>
</dbReference>
<dbReference type="PROSITE" id="PS50883">
    <property type="entry name" value="EAL"/>
    <property type="match status" value="1"/>
</dbReference>
<comment type="caution">
    <text evidence="5">The sequence shown here is derived from an EMBL/GenBank/DDBJ whole genome shotgun (WGS) entry which is preliminary data.</text>
</comment>
<dbReference type="SUPFAM" id="SSF52172">
    <property type="entry name" value="CheY-like"/>
    <property type="match status" value="1"/>
</dbReference>
<dbReference type="InterPro" id="IPR001789">
    <property type="entry name" value="Sig_transdc_resp-reg_receiver"/>
</dbReference>
<dbReference type="SUPFAM" id="SSF141868">
    <property type="entry name" value="EAL domain-like"/>
    <property type="match status" value="1"/>
</dbReference>
<proteinExistence type="predicted"/>
<accession>A0ABT3P7M8</accession>
<keyword evidence="1" id="KW-0597">Phosphoprotein</keyword>
<dbReference type="SUPFAM" id="SSF55785">
    <property type="entry name" value="PYP-like sensor domain (PAS domain)"/>
    <property type="match status" value="1"/>
</dbReference>
<dbReference type="CDD" id="cd17534">
    <property type="entry name" value="REC_DC-like"/>
    <property type="match status" value="1"/>
</dbReference>
<evidence type="ECO:0000259" key="3">
    <source>
        <dbReference type="PROSITE" id="PS50883"/>
    </source>
</evidence>
<dbReference type="EMBL" id="JAPFRD010000010">
    <property type="protein sequence ID" value="MCW8108762.1"/>
    <property type="molecule type" value="Genomic_DNA"/>
</dbReference>
<dbReference type="PANTHER" id="PTHR44757">
    <property type="entry name" value="DIGUANYLATE CYCLASE DGCP"/>
    <property type="match status" value="1"/>
</dbReference>
<dbReference type="Pfam" id="PF00990">
    <property type="entry name" value="GGDEF"/>
    <property type="match status" value="1"/>
</dbReference>
<dbReference type="InterPro" id="IPR011006">
    <property type="entry name" value="CheY-like_superfamily"/>
</dbReference>
<dbReference type="InterPro" id="IPR035919">
    <property type="entry name" value="EAL_sf"/>
</dbReference>
<dbReference type="InterPro" id="IPR035965">
    <property type="entry name" value="PAS-like_dom_sf"/>
</dbReference>
<dbReference type="InterPro" id="IPR043128">
    <property type="entry name" value="Rev_trsase/Diguanyl_cyclase"/>
</dbReference>
<dbReference type="Gene3D" id="3.30.450.20">
    <property type="entry name" value="PAS domain"/>
    <property type="match status" value="1"/>
</dbReference>
<feature type="domain" description="GGDEF" evidence="4">
    <location>
        <begin position="398"/>
        <end position="527"/>
    </location>
</feature>
<dbReference type="CDD" id="cd01949">
    <property type="entry name" value="GGDEF"/>
    <property type="match status" value="1"/>
</dbReference>
<dbReference type="SMART" id="SM00267">
    <property type="entry name" value="GGDEF"/>
    <property type="match status" value="1"/>
</dbReference>
<reference evidence="5" key="1">
    <citation type="submission" date="2022-11" db="EMBL/GenBank/DDBJ databases">
        <title>Alteromonas sp. nov., isolated from sea water of the Qingdao.</title>
        <authorList>
            <person name="Wang Q."/>
        </authorList>
    </citation>
    <scope>NUCLEOTIDE SEQUENCE</scope>
    <source>
        <strain evidence="5">ASW11-7</strain>
    </source>
</reference>
<gene>
    <name evidence="5" type="ORF">OPS25_09675</name>
</gene>
<dbReference type="Gene3D" id="3.20.20.450">
    <property type="entry name" value="EAL domain"/>
    <property type="match status" value="1"/>
</dbReference>
<evidence type="ECO:0000313" key="6">
    <source>
        <dbReference type="Proteomes" id="UP001142810"/>
    </source>
</evidence>
<evidence type="ECO:0000313" key="5">
    <source>
        <dbReference type="EMBL" id="MCW8108762.1"/>
    </source>
</evidence>
<dbReference type="Gene3D" id="3.30.70.270">
    <property type="match status" value="1"/>
</dbReference>
<evidence type="ECO:0000256" key="1">
    <source>
        <dbReference type="PROSITE-ProRule" id="PRU00169"/>
    </source>
</evidence>
<dbReference type="PANTHER" id="PTHR44757:SF2">
    <property type="entry name" value="BIOFILM ARCHITECTURE MAINTENANCE PROTEIN MBAA"/>
    <property type="match status" value="1"/>
</dbReference>
<dbReference type="SUPFAM" id="SSF55073">
    <property type="entry name" value="Nucleotide cyclase"/>
    <property type="match status" value="1"/>
</dbReference>
<evidence type="ECO:0000259" key="4">
    <source>
        <dbReference type="PROSITE" id="PS50887"/>
    </source>
</evidence>
<feature type="domain" description="Response regulatory" evidence="2">
    <location>
        <begin position="8"/>
        <end position="123"/>
    </location>
</feature>
<dbReference type="Pfam" id="PF00563">
    <property type="entry name" value="EAL"/>
    <property type="match status" value="1"/>
</dbReference>
<dbReference type="SMART" id="SM00052">
    <property type="entry name" value="EAL"/>
    <property type="match status" value="1"/>
</dbReference>
<dbReference type="SMART" id="SM00448">
    <property type="entry name" value="REC"/>
    <property type="match status" value="1"/>
</dbReference>